<feature type="compositionally biased region" description="Basic and acidic residues" evidence="1">
    <location>
        <begin position="245"/>
        <end position="258"/>
    </location>
</feature>
<keyword evidence="4" id="KW-1185">Reference proteome</keyword>
<reference evidence="3 4" key="1">
    <citation type="submission" date="2023-10" db="EMBL/GenBank/DDBJ databases">
        <title>Description of Microbulbifer bruguierae sp. nov., isolated from the sediments of mangrove plant Bruguiera sexangula and comparative genomic analyses of the genus Microbulbifer.</title>
        <authorList>
            <person name="Long M."/>
        </authorList>
    </citation>
    <scope>NUCLEOTIDE SEQUENCE [LARGE SCALE GENOMIC DNA]</scope>
    <source>
        <strain evidence="3 4">SPO729</strain>
    </source>
</reference>
<dbReference type="Pfam" id="PF20125">
    <property type="entry name" value="DUF6515"/>
    <property type="match status" value="1"/>
</dbReference>
<dbReference type="RefSeq" id="WP_318955514.1">
    <property type="nucleotide sequence ID" value="NZ_CP137555.1"/>
</dbReference>
<dbReference type="KEGG" id="mpaf:R5R33_08090"/>
<name>A0AAU0N4W0_9GAMM</name>
<gene>
    <name evidence="3" type="ORF">R5R33_08090</name>
</gene>
<feature type="chain" id="PRO_5043681302" evidence="2">
    <location>
        <begin position="28"/>
        <end position="275"/>
    </location>
</feature>
<feature type="signal peptide" evidence="2">
    <location>
        <begin position="1"/>
        <end position="27"/>
    </location>
</feature>
<accession>A0AAU0N4W0</accession>
<protein>
    <submittedName>
        <fullName evidence="3">DUF6515 family protein</fullName>
    </submittedName>
</protein>
<dbReference type="InterPro" id="IPR045398">
    <property type="entry name" value="DUF6515"/>
</dbReference>
<proteinExistence type="predicted"/>
<dbReference type="AlphaFoldDB" id="A0AAU0N4W0"/>
<organism evidence="3 4">
    <name type="scientific">Microbulbifer pacificus</name>
    <dbReference type="NCBI Taxonomy" id="407164"/>
    <lineage>
        <taxon>Bacteria</taxon>
        <taxon>Pseudomonadati</taxon>
        <taxon>Pseudomonadota</taxon>
        <taxon>Gammaproteobacteria</taxon>
        <taxon>Cellvibrionales</taxon>
        <taxon>Microbulbiferaceae</taxon>
        <taxon>Microbulbifer</taxon>
    </lineage>
</organism>
<sequence length="275" mass="31551">MHGNRPCARVLPSLLLFSCIAAGSASAQTNPQNSPPPDQSSGAAEEDYRRDPDRQRQLPASAKQLTLSGNIYYYLDGYFYRKEADGYLRVEPPLGAELSFLPGRSQGFEIDGQRFFLSGTGTFYRFDPRRGSYTVTTPPYEWRRYYNGDIVGAYEERLYGYPDENLDDLRDRSGIPRAYPPGALDPNGRGEEGIPLYEAEGYRDPRRRGIRPYANVRPPYDWSSGERYDNRALAESACRQGASDAARRGSSLEDQRQRIYQREYRDCIQRYDRRR</sequence>
<evidence type="ECO:0000313" key="4">
    <source>
        <dbReference type="Proteomes" id="UP001302477"/>
    </source>
</evidence>
<keyword evidence="2" id="KW-0732">Signal</keyword>
<feature type="region of interest" description="Disordered" evidence="1">
    <location>
        <begin position="26"/>
        <end position="57"/>
    </location>
</feature>
<feature type="region of interest" description="Disordered" evidence="1">
    <location>
        <begin position="238"/>
        <end position="258"/>
    </location>
</feature>
<evidence type="ECO:0000256" key="1">
    <source>
        <dbReference type="SAM" id="MobiDB-lite"/>
    </source>
</evidence>
<dbReference type="Proteomes" id="UP001302477">
    <property type="component" value="Chromosome"/>
</dbReference>
<evidence type="ECO:0000256" key="2">
    <source>
        <dbReference type="SAM" id="SignalP"/>
    </source>
</evidence>
<evidence type="ECO:0000313" key="3">
    <source>
        <dbReference type="EMBL" id="WOX07081.1"/>
    </source>
</evidence>
<feature type="compositionally biased region" description="Basic and acidic residues" evidence="1">
    <location>
        <begin position="46"/>
        <end position="56"/>
    </location>
</feature>
<dbReference type="EMBL" id="CP137555">
    <property type="protein sequence ID" value="WOX07081.1"/>
    <property type="molecule type" value="Genomic_DNA"/>
</dbReference>